<dbReference type="SUPFAM" id="SSF51905">
    <property type="entry name" value="FAD/NAD(P)-binding domain"/>
    <property type="match status" value="1"/>
</dbReference>
<evidence type="ECO:0000256" key="1">
    <source>
        <dbReference type="SAM" id="MobiDB-lite"/>
    </source>
</evidence>
<evidence type="ECO:0000313" key="3">
    <source>
        <dbReference type="Proteomes" id="UP000661607"/>
    </source>
</evidence>
<protein>
    <submittedName>
        <fullName evidence="2">Flavin-dependent dehydrogenase</fullName>
    </submittedName>
</protein>
<dbReference type="RefSeq" id="WP_192776914.1">
    <property type="nucleotide sequence ID" value="NZ_BAAASY010000034.1"/>
</dbReference>
<gene>
    <name evidence="2" type="ORF">H4W81_004895</name>
</gene>
<name>A0ABR9KJB8_9ACTN</name>
<feature type="region of interest" description="Disordered" evidence="1">
    <location>
        <begin position="390"/>
        <end position="432"/>
    </location>
</feature>
<organism evidence="2 3">
    <name type="scientific">Nonomuraea africana</name>
    <dbReference type="NCBI Taxonomy" id="46171"/>
    <lineage>
        <taxon>Bacteria</taxon>
        <taxon>Bacillati</taxon>
        <taxon>Actinomycetota</taxon>
        <taxon>Actinomycetes</taxon>
        <taxon>Streptosporangiales</taxon>
        <taxon>Streptosporangiaceae</taxon>
        <taxon>Nonomuraea</taxon>
    </lineage>
</organism>
<dbReference type="Proteomes" id="UP000661607">
    <property type="component" value="Unassembled WGS sequence"/>
</dbReference>
<accession>A0ABR9KJB8</accession>
<sequence length="432" mass="47063">MLERDPAEPLSTGPQSWESWERPGVSQFRLPHVMMPRGLALLEAVLPEVVAELETAGARRHNMIAGAWGAPAVGGRLPGDERYETIAARRPVLEFALATVVARTAGVTIRRGDGITRLVPGSERLSGVPHVAGVETRDGEVLHADLVVNASGRNSQFARMFAELGPIRDTEERAEAGFVYYARHYRDSGNGLPEATHWPLIHQETVTAGTLPGDNGTWSLFLVASSRDQDLRALREVDAWDRAIELFPEYAHWARHGEPLTGVQVMSAGQTRRRDLVADGLPVVTGLLAVGDAWATTNTTFGLGLSMSLVQGALLRDAIDTVGVGDHVKLGLAFAESLETTAAPYYRALADWDTHRLAEIDSVLKGERYETADPAWLVIRALDAAGVRTPADRDERAPCRSVQRRAALSSRLGPRQTSAAGRRSRSSCRRKR</sequence>
<proteinExistence type="predicted"/>
<feature type="compositionally biased region" description="Basic residues" evidence="1">
    <location>
        <begin position="422"/>
        <end position="432"/>
    </location>
</feature>
<reference evidence="2 3" key="1">
    <citation type="submission" date="2020-10" db="EMBL/GenBank/DDBJ databases">
        <title>Sequencing the genomes of 1000 actinobacteria strains.</title>
        <authorList>
            <person name="Klenk H.-P."/>
        </authorList>
    </citation>
    <scope>NUCLEOTIDE SEQUENCE [LARGE SCALE GENOMIC DNA]</scope>
    <source>
        <strain evidence="2 3">DSM 43748</strain>
    </source>
</reference>
<dbReference type="Gene3D" id="3.50.50.60">
    <property type="entry name" value="FAD/NAD(P)-binding domain"/>
    <property type="match status" value="1"/>
</dbReference>
<dbReference type="EMBL" id="JADBEF010000001">
    <property type="protein sequence ID" value="MBE1562116.1"/>
    <property type="molecule type" value="Genomic_DNA"/>
</dbReference>
<comment type="caution">
    <text evidence="2">The sequence shown here is derived from an EMBL/GenBank/DDBJ whole genome shotgun (WGS) entry which is preliminary data.</text>
</comment>
<evidence type="ECO:0000313" key="2">
    <source>
        <dbReference type="EMBL" id="MBE1562116.1"/>
    </source>
</evidence>
<keyword evidence="3" id="KW-1185">Reference proteome</keyword>
<dbReference type="InterPro" id="IPR036188">
    <property type="entry name" value="FAD/NAD-bd_sf"/>
</dbReference>